<dbReference type="EMBL" id="SISG01000001">
    <property type="protein sequence ID" value="TBN57841.1"/>
    <property type="molecule type" value="Genomic_DNA"/>
</dbReference>
<reference evidence="3" key="1">
    <citation type="submission" date="2019-02" db="EMBL/GenBank/DDBJ databases">
        <title>Glaciihabitans arcticus sp. nov., a psychrotolerant bacterium isolated from polar soil.</title>
        <authorList>
            <person name="Dahal R.H."/>
        </authorList>
    </citation>
    <scope>NUCLEOTIDE SEQUENCE [LARGE SCALE GENOMIC DNA]</scope>
    <source>
        <strain evidence="3">RP-3-7</strain>
    </source>
</reference>
<dbReference type="Proteomes" id="UP000294194">
    <property type="component" value="Unassembled WGS sequence"/>
</dbReference>
<organism evidence="2 3">
    <name type="scientific">Glaciihabitans arcticus</name>
    <dbReference type="NCBI Taxonomy" id="2668039"/>
    <lineage>
        <taxon>Bacteria</taxon>
        <taxon>Bacillati</taxon>
        <taxon>Actinomycetota</taxon>
        <taxon>Actinomycetes</taxon>
        <taxon>Micrococcales</taxon>
        <taxon>Microbacteriaceae</taxon>
        <taxon>Glaciihabitans</taxon>
    </lineage>
</organism>
<keyword evidence="3" id="KW-1185">Reference proteome</keyword>
<gene>
    <name evidence="2" type="ORF">EYE40_10815</name>
</gene>
<dbReference type="RefSeq" id="WP_130981950.1">
    <property type="nucleotide sequence ID" value="NZ_SISG01000001.1"/>
</dbReference>
<keyword evidence="1" id="KW-0812">Transmembrane</keyword>
<sequence length="233" mass="24174">MATHTPEPTEDDSEPVIATIDETGQVEAVPDSQVAVVDSSYIDAPDAPAPAPGPQIVYVTEPSAPVRKGNRGLGSLIAVGAALVYGVLLAIVFLIYASAVVGRPTFSLLASPALLIPILLFAVALVLLVLIVNRAGWWSYVFGSVLVALAVYFGTAGALALASGIVLETPEGASRLYGELLLNPPVIIAALLAREVAVWAGAIIGSRGRRVRTRNAEARAAFDAEKAARRAQA</sequence>
<feature type="transmembrane region" description="Helical" evidence="1">
    <location>
        <begin position="76"/>
        <end position="97"/>
    </location>
</feature>
<feature type="transmembrane region" description="Helical" evidence="1">
    <location>
        <begin position="109"/>
        <end position="132"/>
    </location>
</feature>
<evidence type="ECO:0000313" key="3">
    <source>
        <dbReference type="Proteomes" id="UP000294194"/>
    </source>
</evidence>
<name>A0A4Q9GT20_9MICO</name>
<comment type="caution">
    <text evidence="2">The sequence shown here is derived from an EMBL/GenBank/DDBJ whole genome shotgun (WGS) entry which is preliminary data.</text>
</comment>
<feature type="transmembrane region" description="Helical" evidence="1">
    <location>
        <begin position="186"/>
        <end position="205"/>
    </location>
</feature>
<feature type="transmembrane region" description="Helical" evidence="1">
    <location>
        <begin position="139"/>
        <end position="166"/>
    </location>
</feature>
<keyword evidence="1" id="KW-1133">Transmembrane helix</keyword>
<accession>A0A4Q9GT20</accession>
<evidence type="ECO:0000313" key="2">
    <source>
        <dbReference type="EMBL" id="TBN57841.1"/>
    </source>
</evidence>
<dbReference type="AlphaFoldDB" id="A0A4Q9GT20"/>
<proteinExistence type="predicted"/>
<protein>
    <submittedName>
        <fullName evidence="2">Uncharacterized protein</fullName>
    </submittedName>
</protein>
<keyword evidence="1" id="KW-0472">Membrane</keyword>
<evidence type="ECO:0000256" key="1">
    <source>
        <dbReference type="SAM" id="Phobius"/>
    </source>
</evidence>